<dbReference type="Proteomes" id="UP000234882">
    <property type="component" value="Plasmid pCBA4604-01"/>
</dbReference>
<name>A0A2K9MJP7_9RHOB</name>
<geneLocation type="plasmid" evidence="7">
    <name>pcba4604-01</name>
</geneLocation>
<protein>
    <submittedName>
        <fullName evidence="6">LysR family transcriptional regulator</fullName>
    </submittedName>
</protein>
<dbReference type="InterPro" id="IPR000847">
    <property type="entry name" value="LysR_HTH_N"/>
</dbReference>
<dbReference type="Pfam" id="PF00126">
    <property type="entry name" value="HTH_1"/>
    <property type="match status" value="1"/>
</dbReference>
<dbReference type="PANTHER" id="PTHR30419">
    <property type="entry name" value="HTH-TYPE TRANSCRIPTIONAL REGULATOR YBHD"/>
    <property type="match status" value="1"/>
</dbReference>
<gene>
    <name evidence="6" type="ORF">CYR75_15555</name>
</gene>
<keyword evidence="7" id="KW-1185">Reference proteome</keyword>
<dbReference type="Gene3D" id="1.10.10.10">
    <property type="entry name" value="Winged helix-like DNA-binding domain superfamily/Winged helix DNA-binding domain"/>
    <property type="match status" value="1"/>
</dbReference>
<evidence type="ECO:0000256" key="1">
    <source>
        <dbReference type="ARBA" id="ARBA00009437"/>
    </source>
</evidence>
<dbReference type="InterPro" id="IPR050950">
    <property type="entry name" value="HTH-type_LysR_regulators"/>
</dbReference>
<evidence type="ECO:0000256" key="4">
    <source>
        <dbReference type="ARBA" id="ARBA00023163"/>
    </source>
</evidence>
<evidence type="ECO:0000313" key="6">
    <source>
        <dbReference type="EMBL" id="AUM75833.1"/>
    </source>
</evidence>
<dbReference type="RefSeq" id="WP_101501170.1">
    <property type="nucleotide sequence ID" value="NZ_CP025584.1"/>
</dbReference>
<comment type="similarity">
    <text evidence="1">Belongs to the LysR transcriptional regulatory family.</text>
</comment>
<accession>A0A2K9MJP7</accession>
<dbReference type="Gene3D" id="3.40.190.290">
    <property type="match status" value="1"/>
</dbReference>
<feature type="domain" description="HTH lysR-type" evidence="5">
    <location>
        <begin position="3"/>
        <end position="59"/>
    </location>
</feature>
<keyword evidence="4" id="KW-0804">Transcription</keyword>
<sequence length="302" mass="33539">MAIKIEMLRNFVAVAELGNLSDAAERLGRTPSAVSMSLKQLEDHLGSPLFESDRKNRLTALGRFTLIEGRREVEQFAHCVETITAFAKARVGIVRIGAVPSVTTVLLPTVVQAFMRDRPDVIIHIRDMDSATVLREVEMQRIDIGFASSRIGMSAISARHLFTDRFGVVCRADHPLRTLRRDLEWSDLQPFTLISNATGAQIDDPEFRAMDDAAFLRIRNTGSVLGMVRADVGITILPKLTIDRDADGLLFLPLAYPHTVRRVNILTRMQAELPPVARAFEQAVVDSVAERADLVLGEIQDN</sequence>
<dbReference type="InterPro" id="IPR036388">
    <property type="entry name" value="WH-like_DNA-bd_sf"/>
</dbReference>
<organism evidence="6 7">
    <name type="scientific">Paracoccus jeotgali</name>
    <dbReference type="NCBI Taxonomy" id="2065379"/>
    <lineage>
        <taxon>Bacteria</taxon>
        <taxon>Pseudomonadati</taxon>
        <taxon>Pseudomonadota</taxon>
        <taxon>Alphaproteobacteria</taxon>
        <taxon>Rhodobacterales</taxon>
        <taxon>Paracoccaceae</taxon>
        <taxon>Paracoccus</taxon>
    </lineage>
</organism>
<dbReference type="InterPro" id="IPR036390">
    <property type="entry name" value="WH_DNA-bd_sf"/>
</dbReference>
<dbReference type="OrthoDB" id="9811588at2"/>
<dbReference type="KEGG" id="paru:CYR75_15555"/>
<evidence type="ECO:0000259" key="5">
    <source>
        <dbReference type="PROSITE" id="PS50931"/>
    </source>
</evidence>
<dbReference type="GO" id="GO:0003677">
    <property type="term" value="F:DNA binding"/>
    <property type="evidence" value="ECO:0007669"/>
    <property type="project" value="UniProtKB-KW"/>
</dbReference>
<evidence type="ECO:0000313" key="7">
    <source>
        <dbReference type="Proteomes" id="UP000234882"/>
    </source>
</evidence>
<dbReference type="InterPro" id="IPR005119">
    <property type="entry name" value="LysR_subst-bd"/>
</dbReference>
<dbReference type="Pfam" id="PF03466">
    <property type="entry name" value="LysR_substrate"/>
    <property type="match status" value="1"/>
</dbReference>
<reference evidence="6 7" key="1">
    <citation type="submission" date="2017-12" db="EMBL/GenBank/DDBJ databases">
        <title>Genomic analysis of Paracoccus sp. CBA4604.</title>
        <authorList>
            <person name="Roh S.W."/>
            <person name="Kim J.Y."/>
            <person name="Kim J.S."/>
        </authorList>
    </citation>
    <scope>NUCLEOTIDE SEQUENCE [LARGE SCALE GENOMIC DNA]</scope>
    <source>
        <strain evidence="6 7">CBA4604</strain>
        <plasmid evidence="7">pcba4604-01</plasmid>
    </source>
</reference>
<dbReference type="GO" id="GO:0005829">
    <property type="term" value="C:cytosol"/>
    <property type="evidence" value="ECO:0007669"/>
    <property type="project" value="TreeGrafter"/>
</dbReference>
<evidence type="ECO:0000256" key="3">
    <source>
        <dbReference type="ARBA" id="ARBA00023125"/>
    </source>
</evidence>
<dbReference type="EMBL" id="CP025584">
    <property type="protein sequence ID" value="AUM75833.1"/>
    <property type="molecule type" value="Genomic_DNA"/>
</dbReference>
<dbReference type="AlphaFoldDB" id="A0A2K9MJP7"/>
<dbReference type="SUPFAM" id="SSF46785">
    <property type="entry name" value="Winged helix' DNA-binding domain"/>
    <property type="match status" value="1"/>
</dbReference>
<dbReference type="GO" id="GO:0003700">
    <property type="term" value="F:DNA-binding transcription factor activity"/>
    <property type="evidence" value="ECO:0007669"/>
    <property type="project" value="InterPro"/>
</dbReference>
<dbReference type="PROSITE" id="PS50931">
    <property type="entry name" value="HTH_LYSR"/>
    <property type="match status" value="1"/>
</dbReference>
<keyword evidence="6" id="KW-0614">Plasmid</keyword>
<dbReference type="SUPFAM" id="SSF53850">
    <property type="entry name" value="Periplasmic binding protein-like II"/>
    <property type="match status" value="1"/>
</dbReference>
<keyword evidence="3" id="KW-0238">DNA-binding</keyword>
<evidence type="ECO:0000256" key="2">
    <source>
        <dbReference type="ARBA" id="ARBA00023015"/>
    </source>
</evidence>
<proteinExistence type="inferred from homology"/>
<keyword evidence="2" id="KW-0805">Transcription regulation</keyword>